<dbReference type="InterPro" id="IPR014017">
    <property type="entry name" value="DNA_helicase_UvrD-like_C"/>
</dbReference>
<evidence type="ECO:0000256" key="4">
    <source>
        <dbReference type="ARBA" id="ARBA00022806"/>
    </source>
</evidence>
<comment type="similarity">
    <text evidence="1">Belongs to the helicase family. UvrD subfamily.</text>
</comment>
<evidence type="ECO:0000259" key="12">
    <source>
        <dbReference type="PROSITE" id="PS51198"/>
    </source>
</evidence>
<gene>
    <name evidence="14" type="ORF">EHLA_2119</name>
</gene>
<sequence>MPGTFNREQEEAITHKGGPLMVLAGPGSGKTLVITYRVKWLIENAGVYPSNILVITFTRAAAEEMKKRFFMFDGMENAPVTFGTFHSIFFMILRYAYRYTAANIIREDVKRRYIKEMTENMELEIEDENEFLSGIINEISYVKGEMMSLSYYHSNNCSDELFAQIYEGYEKRLREENLIDFDDMLVFCYELLREREDIRTLWQNKFQHILIDEFQDINKVQYEIVRMLAGKGDHLFIVGDDDQSIYRFRGARPEIMLGFEKDYPEAKKVILNTNYRCSEEIVESAEHLISHNTKRFPKNMQAARGSKVPITFRNLKDAGEECTDILKGIRFYYKKGIPLEDMAVIFRTNTQPRLLVGRLMEYNIPFQMRDVIPNIFDHWIARNILTYIKLAMGNRDRKLFLQIMNRPKRYISRSMITEPQVDLKKLKQQTFGKKWLYEKIDKLEMDLYLLRKMEPYAAIQYIRNGIGYEDYMNEYAQFRRMNPDDLEEVLNQIQESAKEYHSFEEWFTYIESYGEELRKQMEAGRQQKSGVTLTTMHSSKGLEYEVVFVMDINEGVTPHKKAVKEADLEEERRLFYVAVTRAKTYLFLYSVKELYQKDAQISRYIGELRYDKKEFQKGKRVIHKNIGKGTVLELKEDKIKIKFDNSKKPRLFSIKYLMEQGLLELEK</sequence>
<evidence type="ECO:0000256" key="11">
    <source>
        <dbReference type="PROSITE-ProRule" id="PRU00560"/>
    </source>
</evidence>
<dbReference type="KEGG" id="ehl:EHLA_2119"/>
<dbReference type="EC" id="5.6.2.4" evidence="9"/>
<evidence type="ECO:0000256" key="7">
    <source>
        <dbReference type="ARBA" id="ARBA00023235"/>
    </source>
</evidence>
<dbReference type="Gene3D" id="1.10.10.160">
    <property type="match status" value="1"/>
</dbReference>
<dbReference type="InterPro" id="IPR027417">
    <property type="entry name" value="P-loop_NTPase"/>
</dbReference>
<proteinExistence type="inferred from homology"/>
<protein>
    <recommendedName>
        <fullName evidence="9">DNA 3'-5' helicase</fullName>
        <ecNumber evidence="9">5.6.2.4</ecNumber>
    </recommendedName>
</protein>
<keyword evidence="15" id="KW-1185">Reference proteome</keyword>
<dbReference type="AlphaFoldDB" id="A0A285PU81"/>
<evidence type="ECO:0000313" key="14">
    <source>
        <dbReference type="EMBL" id="SOB72752.1"/>
    </source>
</evidence>
<dbReference type="GO" id="GO:0033202">
    <property type="term" value="C:DNA helicase complex"/>
    <property type="evidence" value="ECO:0007669"/>
    <property type="project" value="TreeGrafter"/>
</dbReference>
<dbReference type="CDD" id="cd18807">
    <property type="entry name" value="SF1_C_UvrD"/>
    <property type="match status" value="1"/>
</dbReference>
<dbReference type="STRING" id="39488.ERS852450_01626"/>
<evidence type="ECO:0000256" key="1">
    <source>
        <dbReference type="ARBA" id="ARBA00009922"/>
    </source>
</evidence>
<dbReference type="RefSeq" id="WP_096240741.1">
    <property type="nucleotide sequence ID" value="NZ_LT907978.1"/>
</dbReference>
<keyword evidence="6" id="KW-0238">DNA-binding</keyword>
<evidence type="ECO:0000259" key="13">
    <source>
        <dbReference type="PROSITE" id="PS51217"/>
    </source>
</evidence>
<keyword evidence="3 11" id="KW-0378">Hydrolase</keyword>
<dbReference type="Pfam" id="PF00580">
    <property type="entry name" value="UvrD-helicase"/>
    <property type="match status" value="1"/>
</dbReference>
<dbReference type="PANTHER" id="PTHR11070:SF2">
    <property type="entry name" value="ATP-DEPENDENT DNA HELICASE SRS2"/>
    <property type="match status" value="1"/>
</dbReference>
<evidence type="ECO:0000256" key="10">
    <source>
        <dbReference type="ARBA" id="ARBA00048988"/>
    </source>
</evidence>
<dbReference type="SUPFAM" id="SSF52540">
    <property type="entry name" value="P-loop containing nucleoside triphosphate hydrolases"/>
    <property type="match status" value="1"/>
</dbReference>
<dbReference type="Gene3D" id="1.10.486.10">
    <property type="entry name" value="PCRA, domain 4"/>
    <property type="match status" value="1"/>
</dbReference>
<dbReference type="Proteomes" id="UP000217549">
    <property type="component" value="Chromosome I"/>
</dbReference>
<evidence type="ECO:0000256" key="3">
    <source>
        <dbReference type="ARBA" id="ARBA00022801"/>
    </source>
</evidence>
<dbReference type="EMBL" id="LT907978">
    <property type="protein sequence ID" value="SOB72752.1"/>
    <property type="molecule type" value="Genomic_DNA"/>
</dbReference>
<dbReference type="InterPro" id="IPR014016">
    <property type="entry name" value="UvrD-like_ATP-bd"/>
</dbReference>
<keyword evidence="5 11" id="KW-0067">ATP-binding</keyword>
<evidence type="ECO:0000256" key="2">
    <source>
        <dbReference type="ARBA" id="ARBA00022741"/>
    </source>
</evidence>
<keyword evidence="2 11" id="KW-0547">Nucleotide-binding</keyword>
<dbReference type="GO" id="GO:0043138">
    <property type="term" value="F:3'-5' DNA helicase activity"/>
    <property type="evidence" value="ECO:0007669"/>
    <property type="project" value="UniProtKB-EC"/>
</dbReference>
<keyword evidence="4 11" id="KW-0347">Helicase</keyword>
<comment type="catalytic activity">
    <reaction evidence="8">
        <text>Couples ATP hydrolysis with the unwinding of duplex DNA by translocating in the 3'-5' direction.</text>
        <dbReference type="EC" id="5.6.2.4"/>
    </reaction>
</comment>
<dbReference type="GO" id="GO:0005829">
    <property type="term" value="C:cytosol"/>
    <property type="evidence" value="ECO:0007669"/>
    <property type="project" value="TreeGrafter"/>
</dbReference>
<dbReference type="PROSITE" id="PS51198">
    <property type="entry name" value="UVRD_HELICASE_ATP_BIND"/>
    <property type="match status" value="1"/>
</dbReference>
<evidence type="ECO:0000256" key="9">
    <source>
        <dbReference type="ARBA" id="ARBA00034808"/>
    </source>
</evidence>
<evidence type="ECO:0000256" key="8">
    <source>
        <dbReference type="ARBA" id="ARBA00034617"/>
    </source>
</evidence>
<dbReference type="GO" id="GO:0016887">
    <property type="term" value="F:ATP hydrolysis activity"/>
    <property type="evidence" value="ECO:0007669"/>
    <property type="project" value="RHEA"/>
</dbReference>
<feature type="binding site" evidence="11">
    <location>
        <begin position="24"/>
        <end position="31"/>
    </location>
    <ligand>
        <name>ATP</name>
        <dbReference type="ChEBI" id="CHEBI:30616"/>
    </ligand>
</feature>
<feature type="domain" description="UvrD-like helicase ATP-binding" evidence="12">
    <location>
        <begin position="3"/>
        <end position="278"/>
    </location>
</feature>
<evidence type="ECO:0000313" key="15">
    <source>
        <dbReference type="Proteomes" id="UP000217549"/>
    </source>
</evidence>
<dbReference type="Pfam" id="PF13361">
    <property type="entry name" value="UvrD_C"/>
    <property type="match status" value="1"/>
</dbReference>
<dbReference type="GO" id="GO:0000725">
    <property type="term" value="P:recombinational repair"/>
    <property type="evidence" value="ECO:0007669"/>
    <property type="project" value="TreeGrafter"/>
</dbReference>
<dbReference type="InterPro" id="IPR013986">
    <property type="entry name" value="DExx_box_DNA_helicase_dom_sf"/>
</dbReference>
<accession>A0A285PU81</accession>
<dbReference type="PANTHER" id="PTHR11070">
    <property type="entry name" value="UVRD / RECB / PCRA DNA HELICASE FAMILY MEMBER"/>
    <property type="match status" value="1"/>
</dbReference>
<dbReference type="GO" id="GO:0003677">
    <property type="term" value="F:DNA binding"/>
    <property type="evidence" value="ECO:0007669"/>
    <property type="project" value="UniProtKB-KW"/>
</dbReference>
<dbReference type="Gene3D" id="3.40.50.300">
    <property type="entry name" value="P-loop containing nucleotide triphosphate hydrolases"/>
    <property type="match status" value="2"/>
</dbReference>
<keyword evidence="7" id="KW-0413">Isomerase</keyword>
<feature type="domain" description="UvrD-like helicase C-terminal" evidence="13">
    <location>
        <begin position="279"/>
        <end position="541"/>
    </location>
</feature>
<dbReference type="InterPro" id="IPR000212">
    <property type="entry name" value="DNA_helicase_UvrD/REP"/>
</dbReference>
<dbReference type="CDD" id="cd17932">
    <property type="entry name" value="DEXQc_UvrD"/>
    <property type="match status" value="1"/>
</dbReference>
<organism evidence="14 15">
    <name type="scientific">Anaerobutyricum hallii</name>
    <dbReference type="NCBI Taxonomy" id="39488"/>
    <lineage>
        <taxon>Bacteria</taxon>
        <taxon>Bacillati</taxon>
        <taxon>Bacillota</taxon>
        <taxon>Clostridia</taxon>
        <taxon>Lachnospirales</taxon>
        <taxon>Lachnospiraceae</taxon>
        <taxon>Anaerobutyricum</taxon>
    </lineage>
</organism>
<comment type="catalytic activity">
    <reaction evidence="10">
        <text>ATP + H2O = ADP + phosphate + H(+)</text>
        <dbReference type="Rhea" id="RHEA:13065"/>
        <dbReference type="ChEBI" id="CHEBI:15377"/>
        <dbReference type="ChEBI" id="CHEBI:15378"/>
        <dbReference type="ChEBI" id="CHEBI:30616"/>
        <dbReference type="ChEBI" id="CHEBI:43474"/>
        <dbReference type="ChEBI" id="CHEBI:456216"/>
        <dbReference type="EC" id="5.6.2.4"/>
    </reaction>
</comment>
<reference evidence="15" key="1">
    <citation type="submission" date="2017-09" db="EMBL/GenBank/DDBJ databases">
        <authorList>
            <person name="Shetty A S."/>
        </authorList>
    </citation>
    <scope>NUCLEOTIDE SEQUENCE [LARGE SCALE GENOMIC DNA]</scope>
</reference>
<evidence type="ECO:0000256" key="5">
    <source>
        <dbReference type="ARBA" id="ARBA00022840"/>
    </source>
</evidence>
<name>A0A285PU81_9FIRM</name>
<dbReference type="PROSITE" id="PS51217">
    <property type="entry name" value="UVRD_HELICASE_CTER"/>
    <property type="match status" value="1"/>
</dbReference>
<evidence type="ECO:0000256" key="6">
    <source>
        <dbReference type="ARBA" id="ARBA00023125"/>
    </source>
</evidence>
<dbReference type="GO" id="GO:0005524">
    <property type="term" value="F:ATP binding"/>
    <property type="evidence" value="ECO:0007669"/>
    <property type="project" value="UniProtKB-UniRule"/>
</dbReference>